<evidence type="ECO:0000256" key="1">
    <source>
        <dbReference type="SAM" id="MobiDB-lite"/>
    </source>
</evidence>
<proteinExistence type="predicted"/>
<gene>
    <name evidence="2" type="ORF">LTRI10_LOCUS39941</name>
</gene>
<organism evidence="2 3">
    <name type="scientific">Linum trigynum</name>
    <dbReference type="NCBI Taxonomy" id="586398"/>
    <lineage>
        <taxon>Eukaryota</taxon>
        <taxon>Viridiplantae</taxon>
        <taxon>Streptophyta</taxon>
        <taxon>Embryophyta</taxon>
        <taxon>Tracheophyta</taxon>
        <taxon>Spermatophyta</taxon>
        <taxon>Magnoliopsida</taxon>
        <taxon>eudicotyledons</taxon>
        <taxon>Gunneridae</taxon>
        <taxon>Pentapetalae</taxon>
        <taxon>rosids</taxon>
        <taxon>fabids</taxon>
        <taxon>Malpighiales</taxon>
        <taxon>Linaceae</taxon>
        <taxon>Linum</taxon>
    </lineage>
</organism>
<dbReference type="AlphaFoldDB" id="A0AAV2FN37"/>
<evidence type="ECO:0000313" key="3">
    <source>
        <dbReference type="Proteomes" id="UP001497516"/>
    </source>
</evidence>
<protein>
    <submittedName>
        <fullName evidence="2">Uncharacterized protein</fullName>
    </submittedName>
</protein>
<evidence type="ECO:0000313" key="2">
    <source>
        <dbReference type="EMBL" id="CAL1399771.1"/>
    </source>
</evidence>
<name>A0AAV2FN37_9ROSI</name>
<feature type="region of interest" description="Disordered" evidence="1">
    <location>
        <begin position="14"/>
        <end position="68"/>
    </location>
</feature>
<reference evidence="2 3" key="1">
    <citation type="submission" date="2024-04" db="EMBL/GenBank/DDBJ databases">
        <authorList>
            <person name="Fracassetti M."/>
        </authorList>
    </citation>
    <scope>NUCLEOTIDE SEQUENCE [LARGE SCALE GENOMIC DNA]</scope>
</reference>
<feature type="compositionally biased region" description="Basic and acidic residues" evidence="1">
    <location>
        <begin position="20"/>
        <end position="29"/>
    </location>
</feature>
<sequence length="122" mass="13839">MLHHRGHLLLVHIDPYSQEEEMRRAGDRRRPQRQLPPPLLKRSYLPSSSPDAATSLPPQSPSPLRRQRVGEAWIEDVGRNAFSFTPSVDGRYILLGTKADHNHAEISPKGTPTIIRDSLDYI</sequence>
<dbReference type="Proteomes" id="UP001497516">
    <property type="component" value="Chromosome 7"/>
</dbReference>
<dbReference type="EMBL" id="OZ034820">
    <property type="protein sequence ID" value="CAL1399771.1"/>
    <property type="molecule type" value="Genomic_DNA"/>
</dbReference>
<accession>A0AAV2FN37</accession>
<keyword evidence="3" id="KW-1185">Reference proteome</keyword>